<proteinExistence type="inferred from homology"/>
<dbReference type="GO" id="GO:0043565">
    <property type="term" value="F:sequence-specific DNA binding"/>
    <property type="evidence" value="ECO:0007669"/>
    <property type="project" value="TreeGrafter"/>
</dbReference>
<evidence type="ECO:0000313" key="6">
    <source>
        <dbReference type="EMBL" id="VED46866.1"/>
    </source>
</evidence>
<dbReference type="Gene3D" id="3.40.190.290">
    <property type="match status" value="1"/>
</dbReference>
<dbReference type="PANTHER" id="PTHR30537:SF1">
    <property type="entry name" value="HTH-TYPE TRANSCRIPTIONAL REGULATOR PGRR"/>
    <property type="match status" value="1"/>
</dbReference>
<dbReference type="InterPro" id="IPR036388">
    <property type="entry name" value="WH-like_DNA-bd_sf"/>
</dbReference>
<feature type="domain" description="HTH lysR-type" evidence="5">
    <location>
        <begin position="44"/>
        <end position="100"/>
    </location>
</feature>
<dbReference type="PANTHER" id="PTHR30537">
    <property type="entry name" value="HTH-TYPE TRANSCRIPTIONAL REGULATOR"/>
    <property type="match status" value="1"/>
</dbReference>
<dbReference type="Proteomes" id="UP000267630">
    <property type="component" value="Chromosome 3"/>
</dbReference>
<keyword evidence="7" id="KW-1185">Reference proteome</keyword>
<accession>A0A7Z8Z6I8</accession>
<evidence type="ECO:0000256" key="1">
    <source>
        <dbReference type="ARBA" id="ARBA00009437"/>
    </source>
</evidence>
<dbReference type="GO" id="GO:0003700">
    <property type="term" value="F:DNA-binding transcription factor activity"/>
    <property type="evidence" value="ECO:0007669"/>
    <property type="project" value="InterPro"/>
</dbReference>
<dbReference type="SUPFAM" id="SSF46785">
    <property type="entry name" value="Winged helix' DNA-binding domain"/>
    <property type="match status" value="1"/>
</dbReference>
<keyword evidence="3" id="KW-0238">DNA-binding</keyword>
<comment type="similarity">
    <text evidence="1">Belongs to the LysR transcriptional regulatory family.</text>
</comment>
<reference evidence="6 7" key="1">
    <citation type="submission" date="2018-12" db="EMBL/GenBank/DDBJ databases">
        <authorList>
            <consortium name="Pathogen Informatics"/>
        </authorList>
    </citation>
    <scope>NUCLEOTIDE SEQUENCE [LARGE SCALE GENOMIC DNA]</scope>
    <source>
        <strain evidence="6 7">NCTC9997</strain>
    </source>
</reference>
<dbReference type="InterPro" id="IPR058163">
    <property type="entry name" value="LysR-type_TF_proteobact-type"/>
</dbReference>
<dbReference type="Pfam" id="PF03466">
    <property type="entry name" value="LysR_substrate"/>
    <property type="match status" value="1"/>
</dbReference>
<evidence type="ECO:0000256" key="4">
    <source>
        <dbReference type="ARBA" id="ARBA00023163"/>
    </source>
</evidence>
<dbReference type="InterPro" id="IPR000847">
    <property type="entry name" value="LysR_HTH_N"/>
</dbReference>
<dbReference type="InterPro" id="IPR036390">
    <property type="entry name" value="WH_DNA-bd_sf"/>
</dbReference>
<evidence type="ECO:0000313" key="7">
    <source>
        <dbReference type="Proteomes" id="UP000267630"/>
    </source>
</evidence>
<gene>
    <name evidence="6" type="primary">dmlR_5</name>
    <name evidence="6" type="ORF">NCTC9997_01210</name>
</gene>
<dbReference type="SUPFAM" id="SSF53850">
    <property type="entry name" value="Periplasmic binding protein-like II"/>
    <property type="match status" value="1"/>
</dbReference>
<dbReference type="PROSITE" id="PS50931">
    <property type="entry name" value="HTH_LYSR"/>
    <property type="match status" value="1"/>
</dbReference>
<keyword evidence="4" id="KW-0804">Transcription</keyword>
<dbReference type="AlphaFoldDB" id="A0A7Z8Z6I8"/>
<dbReference type="EMBL" id="LR134253">
    <property type="protein sequence ID" value="VED46866.1"/>
    <property type="molecule type" value="Genomic_DNA"/>
</dbReference>
<dbReference type="Gene3D" id="1.10.10.10">
    <property type="entry name" value="Winged helix-like DNA-binding domain superfamily/Winged helix DNA-binding domain"/>
    <property type="match status" value="1"/>
</dbReference>
<dbReference type="Pfam" id="PF00126">
    <property type="entry name" value="HTH_1"/>
    <property type="match status" value="1"/>
</dbReference>
<dbReference type="CDD" id="cd08474">
    <property type="entry name" value="PBP2_CrgA_like_5"/>
    <property type="match status" value="1"/>
</dbReference>
<evidence type="ECO:0000256" key="3">
    <source>
        <dbReference type="ARBA" id="ARBA00023125"/>
    </source>
</evidence>
<evidence type="ECO:0000256" key="2">
    <source>
        <dbReference type="ARBA" id="ARBA00023015"/>
    </source>
</evidence>
<dbReference type="GO" id="GO:0006351">
    <property type="term" value="P:DNA-templated transcription"/>
    <property type="evidence" value="ECO:0007669"/>
    <property type="project" value="TreeGrafter"/>
</dbReference>
<name>A0A7Z8Z6I8_RAOTE</name>
<evidence type="ECO:0000259" key="5">
    <source>
        <dbReference type="PROSITE" id="PS50931"/>
    </source>
</evidence>
<sequence length="346" mass="38409">MGNAKLTKHVEFLLFRVYGSWIIKTIHAIFDVMMKDIHQLKGADFSAFTAFLAVAVNRSFRAAAIQLNMTPSAISHSIKVLEKRLNVRLFHRTTRSVSLTEAGERLVAKLRPAMEAIGDALQELDTHDQTPTGTVRINASEGAIRLVLKPILAGFLARYPGIHLDIVSDGRLSDIVGDGFDAGIRLAEAVPKDMVAVSLMGPIRFAAIASPDYFKRRGRPAVPQDLYHHDCIRFRFDSGAIYRWEFARKGLIEKINVTGPLTLSDQPMMVEAAFDGIGIAFVPDHLAMDALRDGRLERVLEEWCPAYPGLCLYYSGHRHVSPALRALIDELTRHARPEAQGKTANT</sequence>
<organism evidence="6 7">
    <name type="scientific">Raoultella terrigena</name>
    <name type="common">Klebsiella terrigena</name>
    <dbReference type="NCBI Taxonomy" id="577"/>
    <lineage>
        <taxon>Bacteria</taxon>
        <taxon>Pseudomonadati</taxon>
        <taxon>Pseudomonadota</taxon>
        <taxon>Gammaproteobacteria</taxon>
        <taxon>Enterobacterales</taxon>
        <taxon>Enterobacteriaceae</taxon>
        <taxon>Klebsiella/Raoultella group</taxon>
        <taxon>Raoultella</taxon>
    </lineage>
</organism>
<dbReference type="InterPro" id="IPR005119">
    <property type="entry name" value="LysR_subst-bd"/>
</dbReference>
<dbReference type="FunFam" id="1.10.10.10:FF:000001">
    <property type="entry name" value="LysR family transcriptional regulator"/>
    <property type="match status" value="1"/>
</dbReference>
<protein>
    <submittedName>
        <fullName evidence="6">LysR family transcriptional regulator</fullName>
    </submittedName>
</protein>
<keyword evidence="2" id="KW-0805">Transcription regulation</keyword>